<evidence type="ECO:0000259" key="1">
    <source>
        <dbReference type="Pfam" id="PF07812"/>
    </source>
</evidence>
<evidence type="ECO:0000313" key="2">
    <source>
        <dbReference type="EMBL" id="CEG55749.1"/>
    </source>
</evidence>
<dbReference type="EMBL" id="LN614827">
    <property type="protein sequence ID" value="CEG55749.1"/>
    <property type="molecule type" value="Genomic_DNA"/>
</dbReference>
<name>A0A098G189_9GAMM</name>
<proteinExistence type="predicted"/>
<dbReference type="AlphaFoldDB" id="A0A098G189"/>
<sequence>MHAAHVFLGPSLDIEIAVKLFPNANYHPPVQCGDIIRLLRLDPALIVIIDGLYETTPAVWHKELLLALENGIEVWGAASMGALRAAELHHYGMHGFGEVFVDYKENILTDDDEVAVLHLDNNGQFRALNDAMVNIRATCKKAREENALTQEAQNQLLTYCKAQFYPYRSLTKALQHLSKTDSNQYQDFSQWLKQHGLVDVKKNDAILALQHIHSQYSSMKKKSAPQSKHSVMTCFLRELILFANTTPFKHNADWLPTIEQQIYTLHQQSPLDYMLRAEVVSFLQKLVVFSSEEKDAIDNTALIHYIDENQLYSPEKDFAIYKDHASLSAVYSLICQSICLLHLTDRQLQENLPALAHYYDLPEHITAGAQKVLKVILVLLFAINQQMKQPNLIISKHYLTHHLKQLKIWRHYTQQQFKMWLANIPVSRPLFTSLLHAYLMASSVHALSSVKVEYYQWIYDAQIMFNEHHQ</sequence>
<dbReference type="STRING" id="1212491.LFA_0276"/>
<keyword evidence="3" id="KW-1185">Reference proteome</keyword>
<protein>
    <recommendedName>
        <fullName evidence="1">TfuA-like core domain-containing protein</fullName>
    </recommendedName>
</protein>
<dbReference type="OrthoDB" id="118811at2"/>
<feature type="domain" description="TfuA-like core" evidence="1">
    <location>
        <begin position="50"/>
        <end position="169"/>
    </location>
</feature>
<dbReference type="Proteomes" id="UP000032430">
    <property type="component" value="Chromosome I"/>
</dbReference>
<dbReference type="InterPro" id="IPR012924">
    <property type="entry name" value="TfuA_core"/>
</dbReference>
<dbReference type="RefSeq" id="WP_052673807.1">
    <property type="nucleotide sequence ID" value="NZ_LN614827.1"/>
</dbReference>
<reference evidence="3" key="1">
    <citation type="submission" date="2014-09" db="EMBL/GenBank/DDBJ databases">
        <authorList>
            <person name="Gomez-Valero L."/>
        </authorList>
    </citation>
    <scope>NUCLEOTIDE SEQUENCE [LARGE SCALE GENOMIC DNA]</scope>
    <source>
        <strain evidence="3">ATCC700992</strain>
    </source>
</reference>
<dbReference type="HOGENOM" id="CLU_581132_0_0_6"/>
<organism evidence="2 3">
    <name type="scientific">Legionella fallonii LLAP-10</name>
    <dbReference type="NCBI Taxonomy" id="1212491"/>
    <lineage>
        <taxon>Bacteria</taxon>
        <taxon>Pseudomonadati</taxon>
        <taxon>Pseudomonadota</taxon>
        <taxon>Gammaproteobacteria</taxon>
        <taxon>Legionellales</taxon>
        <taxon>Legionellaceae</taxon>
        <taxon>Legionella</taxon>
    </lineage>
</organism>
<evidence type="ECO:0000313" key="3">
    <source>
        <dbReference type="Proteomes" id="UP000032430"/>
    </source>
</evidence>
<gene>
    <name evidence="2" type="ORF">LFA_0276</name>
</gene>
<dbReference type="KEGG" id="lfa:LFA_0276"/>
<dbReference type="Pfam" id="PF07812">
    <property type="entry name" value="TfuA"/>
    <property type="match status" value="1"/>
</dbReference>
<accession>A0A098G189</accession>